<evidence type="ECO:0000256" key="6">
    <source>
        <dbReference type="ARBA" id="ARBA00022932"/>
    </source>
</evidence>
<gene>
    <name evidence="10" type="ORF">APZ18_03070</name>
</gene>
<comment type="catalytic activity">
    <reaction evidence="8">
        <text>DNA(n) + a 2'-deoxyribonucleoside 5'-triphosphate = DNA(n+1) + diphosphate</text>
        <dbReference type="Rhea" id="RHEA:22508"/>
        <dbReference type="Rhea" id="RHEA-COMP:17339"/>
        <dbReference type="Rhea" id="RHEA-COMP:17340"/>
        <dbReference type="ChEBI" id="CHEBI:33019"/>
        <dbReference type="ChEBI" id="CHEBI:61560"/>
        <dbReference type="ChEBI" id="CHEBI:173112"/>
        <dbReference type="EC" id="2.7.7.7"/>
    </reaction>
</comment>
<dbReference type="InterPro" id="IPR012337">
    <property type="entry name" value="RNaseH-like_sf"/>
</dbReference>
<dbReference type="GO" id="GO:0006302">
    <property type="term" value="P:double-strand break repair"/>
    <property type="evidence" value="ECO:0007669"/>
    <property type="project" value="TreeGrafter"/>
</dbReference>
<sequence length="645" mass="72650">MKRLNIDIETYSEADLLKSGVYKYVDQSSGFEVLLFGYAVDGGEVKVIDLARGEKLPEEIIKALKSPDVLKYAFNAQFERVCLGAYLGEYLEPESWRCTMVASLYLGLPGSLAQVGAVLGVEKQKLESGKDLIKYFSVPCKATKSNGGRTRNLPQHDLEKWQQFVSYNKRDVETEMEILDRVSLFPVPEFLWKQYAEDQRINDLGIELDMELVSQAIKCNEESRDKYLKRAQQLTGLENPNSPIQLKEWINAKGVQMDSLAKAEVAAVMDQVSGDVKEVLELRQLLSKSSVKKYVAMQTCRCSDGRAHGLLQFYGANRTGRWAGRLIQVQNLPQNHIPDLKVARDLVKSGCFEAVELLYDSIPDTLSQLIRTAFVPRSGCKFMVADFSAIEARVIAWLAGESWRQEVFKNNGDIYCASASQMFGVPVEKHGVNAELRQKGKIAELALGYGGGEGAMKSMGAIDMGLTEEELKPIVDSWRQSNPNIVKLWWDVHKCVIKAVRDRQPQEYKCLRFTFEKGILFIHLPSGRRLAYVKPKIYRNEYDRDEISYMGVDASKKWGDISSYGPKFVENIIQAMSRDILAEAMSRLLAAGYKIVMHVHDEAVIEAPIDASLEDACQIMSKAPEWTPGLILNAAGYECEFYQKD</sequence>
<accession>A0AAW3JTQ5</accession>
<dbReference type="InterPro" id="IPR001098">
    <property type="entry name" value="DNA-dir_DNA_pol_A_palm_dom"/>
</dbReference>
<evidence type="ECO:0000256" key="7">
    <source>
        <dbReference type="ARBA" id="ARBA00023125"/>
    </source>
</evidence>
<keyword evidence="4" id="KW-0548">Nucleotidyltransferase</keyword>
<keyword evidence="7" id="KW-0238">DNA-binding</keyword>
<evidence type="ECO:0000256" key="3">
    <source>
        <dbReference type="ARBA" id="ARBA00022679"/>
    </source>
</evidence>
<dbReference type="Pfam" id="PF00476">
    <property type="entry name" value="DNA_pol_A"/>
    <property type="match status" value="1"/>
</dbReference>
<evidence type="ECO:0000256" key="4">
    <source>
        <dbReference type="ARBA" id="ARBA00022695"/>
    </source>
</evidence>
<dbReference type="PANTHER" id="PTHR10133:SF27">
    <property type="entry name" value="DNA POLYMERASE NU"/>
    <property type="match status" value="1"/>
</dbReference>
<dbReference type="GO" id="GO:0003677">
    <property type="term" value="F:DNA binding"/>
    <property type="evidence" value="ECO:0007669"/>
    <property type="project" value="UniProtKB-KW"/>
</dbReference>
<dbReference type="EMBL" id="LLKB01000001">
    <property type="protein sequence ID" value="KQC86191.1"/>
    <property type="molecule type" value="Genomic_DNA"/>
</dbReference>
<reference evidence="10 11" key="1">
    <citation type="submission" date="2015-10" db="EMBL/GenBank/DDBJ databases">
        <title>Butyribacter intestini gen. nov., sp. nov., a butyric acid-producing bacterium of the family Lachnospiraceae isolated from the human faeces.</title>
        <authorList>
            <person name="Zou Y."/>
            <person name="Xue W."/>
            <person name="Luo G."/>
            <person name="Lv M."/>
        </authorList>
    </citation>
    <scope>NUCLEOTIDE SEQUENCE [LARGE SCALE GENOMIC DNA]</scope>
    <source>
        <strain evidence="10 11">TF01-11</strain>
    </source>
</reference>
<evidence type="ECO:0000256" key="2">
    <source>
        <dbReference type="ARBA" id="ARBA00012417"/>
    </source>
</evidence>
<evidence type="ECO:0000256" key="1">
    <source>
        <dbReference type="ARBA" id="ARBA00007705"/>
    </source>
</evidence>
<dbReference type="Gene3D" id="1.10.150.20">
    <property type="entry name" value="5' to 3' exonuclease, C-terminal subdomain"/>
    <property type="match status" value="1"/>
</dbReference>
<dbReference type="GO" id="GO:0003887">
    <property type="term" value="F:DNA-directed DNA polymerase activity"/>
    <property type="evidence" value="ECO:0007669"/>
    <property type="project" value="UniProtKB-KW"/>
</dbReference>
<dbReference type="InterPro" id="IPR043502">
    <property type="entry name" value="DNA/RNA_pol_sf"/>
</dbReference>
<dbReference type="Proteomes" id="UP000050833">
    <property type="component" value="Unassembled WGS sequence"/>
</dbReference>
<dbReference type="EC" id="2.7.7.7" evidence="2"/>
<evidence type="ECO:0000259" key="9">
    <source>
        <dbReference type="SMART" id="SM00482"/>
    </source>
</evidence>
<keyword evidence="5" id="KW-0235">DNA replication</keyword>
<dbReference type="Gene3D" id="3.30.70.370">
    <property type="match status" value="2"/>
</dbReference>
<dbReference type="SUPFAM" id="SSF56672">
    <property type="entry name" value="DNA/RNA polymerases"/>
    <property type="match status" value="1"/>
</dbReference>
<evidence type="ECO:0000313" key="11">
    <source>
        <dbReference type="Proteomes" id="UP000050833"/>
    </source>
</evidence>
<dbReference type="InterPro" id="IPR019760">
    <property type="entry name" value="DNA-dir_DNA_pol_A_CS"/>
</dbReference>
<keyword evidence="11" id="KW-1185">Reference proteome</keyword>
<protein>
    <recommendedName>
        <fullName evidence="2">DNA-directed DNA polymerase</fullName>
        <ecNumber evidence="2">2.7.7.7</ecNumber>
    </recommendedName>
</protein>
<dbReference type="PANTHER" id="PTHR10133">
    <property type="entry name" value="DNA POLYMERASE I"/>
    <property type="match status" value="1"/>
</dbReference>
<evidence type="ECO:0000313" key="10">
    <source>
        <dbReference type="EMBL" id="KQC86191.1"/>
    </source>
</evidence>
<comment type="similarity">
    <text evidence="1">Belongs to the DNA polymerase type-A family.</text>
</comment>
<feature type="domain" description="DNA-directed DNA polymerase family A palm" evidence="9">
    <location>
        <begin position="367"/>
        <end position="611"/>
    </location>
</feature>
<evidence type="ECO:0000256" key="5">
    <source>
        <dbReference type="ARBA" id="ARBA00022705"/>
    </source>
</evidence>
<dbReference type="PROSITE" id="PS00447">
    <property type="entry name" value="DNA_POLYMERASE_A"/>
    <property type="match status" value="1"/>
</dbReference>
<dbReference type="AlphaFoldDB" id="A0AAW3JTQ5"/>
<dbReference type="RefSeq" id="WP_055941489.1">
    <property type="nucleotide sequence ID" value="NZ_LLKB01000001.1"/>
</dbReference>
<dbReference type="GO" id="GO:0006261">
    <property type="term" value="P:DNA-templated DNA replication"/>
    <property type="evidence" value="ECO:0007669"/>
    <property type="project" value="InterPro"/>
</dbReference>
<keyword evidence="3" id="KW-0808">Transferase</keyword>
<proteinExistence type="inferred from homology"/>
<dbReference type="SMART" id="SM00482">
    <property type="entry name" value="POLAc"/>
    <property type="match status" value="1"/>
</dbReference>
<comment type="caution">
    <text evidence="10">The sequence shown here is derived from an EMBL/GenBank/DDBJ whole genome shotgun (WGS) entry which is preliminary data.</text>
</comment>
<keyword evidence="6" id="KW-0239">DNA-directed DNA polymerase</keyword>
<organism evidence="10 11">
    <name type="scientific">Butyribacter intestini</name>
    <dbReference type="NCBI Taxonomy" id="1703332"/>
    <lineage>
        <taxon>Bacteria</taxon>
        <taxon>Bacillati</taxon>
        <taxon>Bacillota</taxon>
        <taxon>Clostridia</taxon>
        <taxon>Lachnospirales</taxon>
        <taxon>Lachnospiraceae</taxon>
        <taxon>Butyribacter</taxon>
    </lineage>
</organism>
<dbReference type="SUPFAM" id="SSF53098">
    <property type="entry name" value="Ribonuclease H-like"/>
    <property type="match status" value="1"/>
</dbReference>
<evidence type="ECO:0000256" key="8">
    <source>
        <dbReference type="ARBA" id="ARBA00049244"/>
    </source>
</evidence>
<name>A0AAW3JTQ5_9FIRM</name>
<dbReference type="CDD" id="cd08642">
    <property type="entry name" value="DNA_pol_A_pol_I_A"/>
    <property type="match status" value="1"/>
</dbReference>
<dbReference type="InterPro" id="IPR002298">
    <property type="entry name" value="DNA_polymerase_A"/>
</dbReference>